<proteinExistence type="predicted"/>
<dbReference type="Proteomes" id="UP000535890">
    <property type="component" value="Unassembled WGS sequence"/>
</dbReference>
<comment type="caution">
    <text evidence="2">The sequence shown here is derived from an EMBL/GenBank/DDBJ whole genome shotgun (WGS) entry which is preliminary data.</text>
</comment>
<organism evidence="2 3">
    <name type="scientific">Actinomycetospora corticicola</name>
    <dbReference type="NCBI Taxonomy" id="663602"/>
    <lineage>
        <taxon>Bacteria</taxon>
        <taxon>Bacillati</taxon>
        <taxon>Actinomycetota</taxon>
        <taxon>Actinomycetes</taxon>
        <taxon>Pseudonocardiales</taxon>
        <taxon>Pseudonocardiaceae</taxon>
        <taxon>Actinomycetospora</taxon>
    </lineage>
</organism>
<dbReference type="AlphaFoldDB" id="A0A7Y9J6K0"/>
<evidence type="ECO:0000313" key="2">
    <source>
        <dbReference type="EMBL" id="NYD37345.1"/>
    </source>
</evidence>
<feature type="region of interest" description="Disordered" evidence="1">
    <location>
        <begin position="160"/>
        <end position="181"/>
    </location>
</feature>
<dbReference type="EMBL" id="JACCBN010000001">
    <property type="protein sequence ID" value="NYD37345.1"/>
    <property type="molecule type" value="Genomic_DNA"/>
</dbReference>
<evidence type="ECO:0000313" key="3">
    <source>
        <dbReference type="Proteomes" id="UP000535890"/>
    </source>
</evidence>
<name>A0A7Y9J6K0_9PSEU</name>
<evidence type="ECO:0000256" key="1">
    <source>
        <dbReference type="SAM" id="MobiDB-lite"/>
    </source>
</evidence>
<accession>A0A7Y9J6K0</accession>
<sequence>MPGWIPGQRTWQGRAVTAASARTWSQWYSRSLTSALRSQHDALRAARYAGQVHLPAPGKGVLPADLTTASNALLNGTGDRDGSLGRGLNYPDEFGVLAGSVSKLVIDLTGIDDGSAVLARRLSPPQDACQDGDPAASVASGTRVDLWSNQRFARAQAARANLPAVGENPGPPAAQTGGTSYSDSLADQIARSPAYARGCRLAALLVAFEWAMDDPRFGVTRDDYRRAVLG</sequence>
<dbReference type="RefSeq" id="WP_179794913.1">
    <property type="nucleotide sequence ID" value="NZ_BAABHP010000014.1"/>
</dbReference>
<keyword evidence="3" id="KW-1185">Reference proteome</keyword>
<protein>
    <submittedName>
        <fullName evidence="2">Uncharacterized protein</fullName>
    </submittedName>
</protein>
<gene>
    <name evidence="2" type="ORF">BJ983_003447</name>
</gene>
<reference evidence="2 3" key="1">
    <citation type="submission" date="2020-07" db="EMBL/GenBank/DDBJ databases">
        <title>Sequencing the genomes of 1000 actinobacteria strains.</title>
        <authorList>
            <person name="Klenk H.-P."/>
        </authorList>
    </citation>
    <scope>NUCLEOTIDE SEQUENCE [LARGE SCALE GENOMIC DNA]</scope>
    <source>
        <strain evidence="2 3">DSM 45772</strain>
    </source>
</reference>